<dbReference type="SUPFAM" id="SSF161098">
    <property type="entry name" value="MetI-like"/>
    <property type="match status" value="1"/>
</dbReference>
<keyword evidence="6 7" id="KW-0472">Membrane</keyword>
<dbReference type="EMBL" id="JADEXG010000009">
    <property type="protein sequence ID" value="MBE9076847.1"/>
    <property type="molecule type" value="Genomic_DNA"/>
</dbReference>
<feature type="transmembrane region" description="Helical" evidence="7">
    <location>
        <begin position="38"/>
        <end position="57"/>
    </location>
</feature>
<organism evidence="9 10">
    <name type="scientific">Vasconcelosia minhoensis LEGE 07310</name>
    <dbReference type="NCBI Taxonomy" id="915328"/>
    <lineage>
        <taxon>Bacteria</taxon>
        <taxon>Bacillati</taxon>
        <taxon>Cyanobacteriota</taxon>
        <taxon>Cyanophyceae</taxon>
        <taxon>Nodosilineales</taxon>
        <taxon>Cymatolegaceae</taxon>
        <taxon>Vasconcelosia</taxon>
        <taxon>Vasconcelosia minhoensis</taxon>
    </lineage>
</organism>
<evidence type="ECO:0000259" key="8">
    <source>
        <dbReference type="PROSITE" id="PS50928"/>
    </source>
</evidence>
<evidence type="ECO:0000256" key="7">
    <source>
        <dbReference type="RuleBase" id="RU363032"/>
    </source>
</evidence>
<keyword evidence="10" id="KW-1185">Reference proteome</keyword>
<dbReference type="PANTHER" id="PTHR43386">
    <property type="entry name" value="OLIGOPEPTIDE TRANSPORT SYSTEM PERMEASE PROTEIN APPC"/>
    <property type="match status" value="1"/>
</dbReference>
<dbReference type="InterPro" id="IPR000515">
    <property type="entry name" value="MetI-like"/>
</dbReference>
<dbReference type="GO" id="GO:0005886">
    <property type="term" value="C:plasma membrane"/>
    <property type="evidence" value="ECO:0007669"/>
    <property type="project" value="UniProtKB-SubCell"/>
</dbReference>
<dbReference type="PROSITE" id="PS50928">
    <property type="entry name" value="ABC_TM1"/>
    <property type="match status" value="1"/>
</dbReference>
<comment type="subcellular location">
    <subcellularLocation>
        <location evidence="1 7">Cell membrane</location>
        <topology evidence="1 7">Multi-pass membrane protein</topology>
    </subcellularLocation>
</comment>
<feature type="transmembrane region" description="Helical" evidence="7">
    <location>
        <begin position="136"/>
        <end position="156"/>
    </location>
</feature>
<dbReference type="InterPro" id="IPR025966">
    <property type="entry name" value="OppC_N"/>
</dbReference>
<dbReference type="InterPro" id="IPR035906">
    <property type="entry name" value="MetI-like_sf"/>
</dbReference>
<feature type="transmembrane region" description="Helical" evidence="7">
    <location>
        <begin position="162"/>
        <end position="184"/>
    </location>
</feature>
<evidence type="ECO:0000256" key="3">
    <source>
        <dbReference type="ARBA" id="ARBA00022475"/>
    </source>
</evidence>
<name>A0A8J7A5K6_9CYAN</name>
<keyword evidence="4 7" id="KW-0812">Transmembrane</keyword>
<dbReference type="RefSeq" id="WP_193905502.1">
    <property type="nucleotide sequence ID" value="NZ_JADEXG010000009.1"/>
</dbReference>
<proteinExistence type="inferred from homology"/>
<evidence type="ECO:0000256" key="4">
    <source>
        <dbReference type="ARBA" id="ARBA00022692"/>
    </source>
</evidence>
<keyword evidence="3" id="KW-1003">Cell membrane</keyword>
<sequence length="298" mass="31527">MVPPATTAQPTAPSLTQTSLNKARRFFSALLRNPGSRIGLFLCLVLVFTALFAPLLAPHSPTELGVGRALTPPNAEFWFGTDEFGRDLLSRVIYGSRLTLKVGLIAVGISMTVGVLVGLVAGYAGGWLEAILMRTVDVLFSFTETLIALAAVAVLGPSLTNAMIAVGISSIPYYARITYGAVLVEKNKEYFKAAQALGAQHGRLLFRHILPNILSPIIVIATVGVSIAVLSASALSFLGLGAQPPSPEWGAILAAGRDYFKTAPWITTFPGVAIALTVLGFNLLGDGLREALDPQQRQ</sequence>
<dbReference type="Pfam" id="PF12911">
    <property type="entry name" value="OppC_N"/>
    <property type="match status" value="1"/>
</dbReference>
<dbReference type="GO" id="GO:0055085">
    <property type="term" value="P:transmembrane transport"/>
    <property type="evidence" value="ECO:0007669"/>
    <property type="project" value="InterPro"/>
</dbReference>
<keyword evidence="5 7" id="KW-1133">Transmembrane helix</keyword>
<evidence type="ECO:0000256" key="6">
    <source>
        <dbReference type="ARBA" id="ARBA00023136"/>
    </source>
</evidence>
<evidence type="ECO:0000313" key="9">
    <source>
        <dbReference type="EMBL" id="MBE9076847.1"/>
    </source>
</evidence>
<protein>
    <submittedName>
        <fullName evidence="9">ABC transporter permease</fullName>
    </submittedName>
</protein>
<evidence type="ECO:0000313" key="10">
    <source>
        <dbReference type="Proteomes" id="UP000636505"/>
    </source>
</evidence>
<feature type="domain" description="ABC transmembrane type-1" evidence="8">
    <location>
        <begin position="96"/>
        <end position="285"/>
    </location>
</feature>
<dbReference type="InterPro" id="IPR050366">
    <property type="entry name" value="BP-dependent_transpt_permease"/>
</dbReference>
<dbReference type="PANTHER" id="PTHR43386:SF25">
    <property type="entry name" value="PEPTIDE ABC TRANSPORTER PERMEASE PROTEIN"/>
    <property type="match status" value="1"/>
</dbReference>
<keyword evidence="2 7" id="KW-0813">Transport</keyword>
<dbReference type="Pfam" id="PF00528">
    <property type="entry name" value="BPD_transp_1"/>
    <property type="match status" value="1"/>
</dbReference>
<feature type="transmembrane region" description="Helical" evidence="7">
    <location>
        <begin position="102"/>
        <end position="124"/>
    </location>
</feature>
<dbReference type="CDD" id="cd06261">
    <property type="entry name" value="TM_PBP2"/>
    <property type="match status" value="1"/>
</dbReference>
<feature type="transmembrane region" description="Helical" evidence="7">
    <location>
        <begin position="262"/>
        <end position="284"/>
    </location>
</feature>
<evidence type="ECO:0000256" key="2">
    <source>
        <dbReference type="ARBA" id="ARBA00022448"/>
    </source>
</evidence>
<dbReference type="InterPro" id="IPR053385">
    <property type="entry name" value="ABC_transport_permease"/>
</dbReference>
<dbReference type="Gene3D" id="1.10.3720.10">
    <property type="entry name" value="MetI-like"/>
    <property type="match status" value="1"/>
</dbReference>
<reference evidence="9" key="1">
    <citation type="submission" date="2020-10" db="EMBL/GenBank/DDBJ databases">
        <authorList>
            <person name="Castelo-Branco R."/>
            <person name="Eusebio N."/>
            <person name="Adriana R."/>
            <person name="Vieira A."/>
            <person name="Brugerolle De Fraissinette N."/>
            <person name="Rezende De Castro R."/>
            <person name="Schneider M.P."/>
            <person name="Vasconcelos V."/>
            <person name="Leao P.N."/>
        </authorList>
    </citation>
    <scope>NUCLEOTIDE SEQUENCE</scope>
    <source>
        <strain evidence="9">LEGE 07310</strain>
    </source>
</reference>
<accession>A0A8J7A5K6</accession>
<gene>
    <name evidence="9" type="ORF">IQ241_05980</name>
</gene>
<comment type="caution">
    <text evidence="9">The sequence shown here is derived from an EMBL/GenBank/DDBJ whole genome shotgun (WGS) entry which is preliminary data.</text>
</comment>
<dbReference type="NCBIfam" id="NF045474">
    <property type="entry name" value="Opp2C"/>
    <property type="match status" value="1"/>
</dbReference>
<dbReference type="Proteomes" id="UP000636505">
    <property type="component" value="Unassembled WGS sequence"/>
</dbReference>
<evidence type="ECO:0000256" key="5">
    <source>
        <dbReference type="ARBA" id="ARBA00022989"/>
    </source>
</evidence>
<dbReference type="AlphaFoldDB" id="A0A8J7A5K6"/>
<evidence type="ECO:0000256" key="1">
    <source>
        <dbReference type="ARBA" id="ARBA00004651"/>
    </source>
</evidence>
<comment type="similarity">
    <text evidence="7">Belongs to the binding-protein-dependent transport system permease family.</text>
</comment>
<feature type="transmembrane region" description="Helical" evidence="7">
    <location>
        <begin position="213"/>
        <end position="242"/>
    </location>
</feature>